<organism evidence="15 16">
    <name type="scientific">Aquariibacter lacus</name>
    <dbReference type="NCBI Taxonomy" id="2801332"/>
    <lineage>
        <taxon>Bacteria</taxon>
        <taxon>Pseudomonadati</taxon>
        <taxon>Pseudomonadota</taxon>
        <taxon>Betaproteobacteria</taxon>
        <taxon>Burkholderiales</taxon>
        <taxon>Sphaerotilaceae</taxon>
        <taxon>Aquariibacter</taxon>
    </lineage>
</organism>
<feature type="transmembrane region" description="Helical" evidence="12">
    <location>
        <begin position="28"/>
        <end position="49"/>
    </location>
</feature>
<evidence type="ECO:0000256" key="4">
    <source>
        <dbReference type="ARBA" id="ARBA00022679"/>
    </source>
</evidence>
<protein>
    <recommendedName>
        <fullName evidence="12 13">Phospho-N-acetylmuramoyl-pentapeptide-transferase</fullName>
        <ecNumber evidence="12 13">2.7.8.13</ecNumber>
    </recommendedName>
    <alternativeName>
        <fullName evidence="12">UDP-MurNAc-pentapeptide phosphotransferase</fullName>
    </alternativeName>
</protein>
<dbReference type="GO" id="GO:0046872">
    <property type="term" value="F:metal ion binding"/>
    <property type="evidence" value="ECO:0007669"/>
    <property type="project" value="UniProtKB-KW"/>
</dbReference>
<dbReference type="GO" id="GO:0008963">
    <property type="term" value="F:phospho-N-acetylmuramoyl-pentapeptide-transferase activity"/>
    <property type="evidence" value="ECO:0007669"/>
    <property type="project" value="UniProtKB-UniRule"/>
</dbReference>
<evidence type="ECO:0000256" key="12">
    <source>
        <dbReference type="HAMAP-Rule" id="MF_00038"/>
    </source>
</evidence>
<keyword evidence="8 12" id="KW-1133">Transmembrane helix</keyword>
<feature type="transmembrane region" description="Helical" evidence="12">
    <location>
        <begin position="266"/>
        <end position="283"/>
    </location>
</feature>
<dbReference type="PANTHER" id="PTHR22926:SF5">
    <property type="entry name" value="PHOSPHO-N-ACETYLMURAMOYL-PENTAPEPTIDE-TRANSFERASE HOMOLOG"/>
    <property type="match status" value="1"/>
</dbReference>
<feature type="transmembrane region" description="Helical" evidence="12">
    <location>
        <begin position="70"/>
        <end position="95"/>
    </location>
</feature>
<comment type="subcellular location">
    <subcellularLocation>
        <location evidence="12">Cell membrane</location>
        <topology evidence="12">Multi-pass membrane protein</topology>
    </subcellularLocation>
    <subcellularLocation>
        <location evidence="1">Membrane</location>
        <topology evidence="1">Multi-pass membrane protein</topology>
    </subcellularLocation>
</comment>
<comment type="pathway">
    <text evidence="12">Cell wall biogenesis; peptidoglycan biosynthesis.</text>
</comment>
<feature type="binding site" evidence="14">
    <location>
        <position position="294"/>
    </location>
    <ligand>
        <name>Mg(2+)</name>
        <dbReference type="ChEBI" id="CHEBI:18420"/>
    </ligand>
</feature>
<keyword evidence="12 14" id="KW-0479">Metal-binding</keyword>
<comment type="similarity">
    <text evidence="2 12">Belongs to the glycosyltransferase 4 family. MraY subfamily.</text>
</comment>
<dbReference type="RefSeq" id="WP_201827593.1">
    <property type="nucleotide sequence ID" value="NZ_JAERRA010000002.1"/>
</dbReference>
<comment type="function">
    <text evidence="12">Catalyzes the initial step of the lipid cycle reactions in the biosynthesis of the cell wall peptidoglycan: transfers peptidoglycan precursor phospho-MurNAc-pentapeptide from UDP-MurNAc-pentapeptide onto the lipid carrier undecaprenyl phosphate, yielding undecaprenyl-pyrophosphoryl-MurNAc-pentapeptide, known as lipid I.</text>
</comment>
<comment type="cofactor">
    <cofactor evidence="12 14">
        <name>Mg(2+)</name>
        <dbReference type="ChEBI" id="CHEBI:18420"/>
    </cofactor>
</comment>
<proteinExistence type="inferred from homology"/>
<sequence length="393" mass="43078">MLVTFAAWLQAFDPQSFGFLRVVQYLTFRAVMAAMTALLIGMALGPFVIRRLTALKIGQPVRAYGIQEHLAKTGTPTMGGVLILLSIAVSTLLWFDWSNRFVWIVMIVTFGFGAIGWADDWRKVVHKNPEGMSSREKYLWQSLIGGVAAFYLLFSIAETSNARVLELFLEWVVSGFSSELPDKTNLLLPFFKQVSYPLGVAGFIILTYVVIVGSSNAVNLTDGLDGLAIMPVVMVGSALGLFAYVTGNAVFSNYLLLPHIPGAGELLIFCAAMAGAGLAFLWFNAYPAQVFMGDVGALALGGALGTIAVIVRQEIVLAIMGGIFVVEALSVMLQVSWFKWTKRRTGTGQRILRMAPLHHHFEKGGWKETQVVVRFWIITMLLCLIGLSSLKLR</sequence>
<dbReference type="PANTHER" id="PTHR22926">
    <property type="entry name" value="PHOSPHO-N-ACETYLMURAMOYL-PENTAPEPTIDE-TRANSFERASE"/>
    <property type="match status" value="1"/>
</dbReference>
<dbReference type="PROSITE" id="PS01347">
    <property type="entry name" value="MRAY_1"/>
    <property type="match status" value="1"/>
</dbReference>
<evidence type="ECO:0000256" key="8">
    <source>
        <dbReference type="ARBA" id="ARBA00022989"/>
    </source>
</evidence>
<evidence type="ECO:0000313" key="15">
    <source>
        <dbReference type="EMBL" id="MBL0720833.1"/>
    </source>
</evidence>
<dbReference type="InterPro" id="IPR000715">
    <property type="entry name" value="Glycosyl_transferase_4"/>
</dbReference>
<keyword evidence="7 12" id="KW-0573">Peptidoglycan synthesis</keyword>
<dbReference type="GO" id="GO:0009252">
    <property type="term" value="P:peptidoglycan biosynthetic process"/>
    <property type="evidence" value="ECO:0007669"/>
    <property type="project" value="UniProtKB-UniRule"/>
</dbReference>
<evidence type="ECO:0000256" key="5">
    <source>
        <dbReference type="ARBA" id="ARBA00022692"/>
    </source>
</evidence>
<keyword evidence="4 12" id="KW-0808">Transferase</keyword>
<dbReference type="PROSITE" id="PS01348">
    <property type="entry name" value="MRAY_2"/>
    <property type="match status" value="1"/>
</dbReference>
<dbReference type="Pfam" id="PF10555">
    <property type="entry name" value="MraY_sig1"/>
    <property type="match status" value="1"/>
</dbReference>
<evidence type="ECO:0000256" key="14">
    <source>
        <dbReference type="PIRSR" id="PIRSR600715-1"/>
    </source>
</evidence>
<dbReference type="AlphaFoldDB" id="A0A9X0XGU7"/>
<evidence type="ECO:0000256" key="10">
    <source>
        <dbReference type="ARBA" id="ARBA00023306"/>
    </source>
</evidence>
<dbReference type="GO" id="GO:0005886">
    <property type="term" value="C:plasma membrane"/>
    <property type="evidence" value="ECO:0007669"/>
    <property type="project" value="UniProtKB-SubCell"/>
</dbReference>
<dbReference type="GO" id="GO:0071555">
    <property type="term" value="P:cell wall organization"/>
    <property type="evidence" value="ECO:0007669"/>
    <property type="project" value="UniProtKB-KW"/>
</dbReference>
<feature type="transmembrane region" description="Helical" evidence="12">
    <location>
        <begin position="226"/>
        <end position="246"/>
    </location>
</feature>
<evidence type="ECO:0000256" key="13">
    <source>
        <dbReference type="NCBIfam" id="TIGR00445"/>
    </source>
</evidence>
<dbReference type="GO" id="GO:0051301">
    <property type="term" value="P:cell division"/>
    <property type="evidence" value="ECO:0007669"/>
    <property type="project" value="UniProtKB-KW"/>
</dbReference>
<keyword evidence="10 12" id="KW-0131">Cell cycle</keyword>
<feature type="transmembrane region" description="Helical" evidence="12">
    <location>
        <begin position="101"/>
        <end position="118"/>
    </location>
</feature>
<dbReference type="Pfam" id="PF00953">
    <property type="entry name" value="Glycos_transf_4"/>
    <property type="match status" value="1"/>
</dbReference>
<keyword evidence="5 12" id="KW-0812">Transmembrane</keyword>
<evidence type="ECO:0000256" key="6">
    <source>
        <dbReference type="ARBA" id="ARBA00022960"/>
    </source>
</evidence>
<evidence type="ECO:0000256" key="7">
    <source>
        <dbReference type="ARBA" id="ARBA00022984"/>
    </source>
</evidence>
<feature type="transmembrane region" description="Helical" evidence="12">
    <location>
        <begin position="317"/>
        <end position="338"/>
    </location>
</feature>
<dbReference type="Proteomes" id="UP000643207">
    <property type="component" value="Unassembled WGS sequence"/>
</dbReference>
<keyword evidence="12" id="KW-1003">Cell membrane</keyword>
<evidence type="ECO:0000256" key="3">
    <source>
        <dbReference type="ARBA" id="ARBA00022618"/>
    </source>
</evidence>
<keyword evidence="11 12" id="KW-0961">Cell wall biogenesis/degradation</keyword>
<dbReference type="NCBIfam" id="TIGR00445">
    <property type="entry name" value="mraY"/>
    <property type="match status" value="1"/>
</dbReference>
<accession>A0A9X0XGU7</accession>
<evidence type="ECO:0000313" key="16">
    <source>
        <dbReference type="Proteomes" id="UP000643207"/>
    </source>
</evidence>
<dbReference type="EC" id="2.7.8.13" evidence="12 13"/>
<dbReference type="CDD" id="cd06852">
    <property type="entry name" value="GT_MraY"/>
    <property type="match status" value="1"/>
</dbReference>
<keyword evidence="12 14" id="KW-0460">Magnesium</keyword>
<dbReference type="EMBL" id="JAERRA010000002">
    <property type="protein sequence ID" value="MBL0720833.1"/>
    <property type="molecule type" value="Genomic_DNA"/>
</dbReference>
<evidence type="ECO:0000256" key="9">
    <source>
        <dbReference type="ARBA" id="ARBA00023136"/>
    </source>
</evidence>
<dbReference type="InterPro" id="IPR003524">
    <property type="entry name" value="PNAcMuramoyl-5peptid_Trfase"/>
</dbReference>
<feature type="transmembrane region" description="Helical" evidence="12">
    <location>
        <begin position="371"/>
        <end position="390"/>
    </location>
</feature>
<name>A0A9X0XGU7_9BURK</name>
<feature type="binding site" evidence="14">
    <location>
        <position position="219"/>
    </location>
    <ligand>
        <name>Mg(2+)</name>
        <dbReference type="ChEBI" id="CHEBI:18420"/>
    </ligand>
</feature>
<keyword evidence="9 12" id="KW-0472">Membrane</keyword>
<dbReference type="InterPro" id="IPR018480">
    <property type="entry name" value="PNAcMuramoyl-5peptid_Trfase_CS"/>
</dbReference>
<reference evidence="15 16" key="1">
    <citation type="submission" date="2021-01" db="EMBL/GenBank/DDBJ databases">
        <title>Piscinibacter sp. Jin2 Genome sequencing and assembly.</title>
        <authorList>
            <person name="Kim I."/>
        </authorList>
    </citation>
    <scope>NUCLEOTIDE SEQUENCE [LARGE SCALE GENOMIC DNA]</scope>
    <source>
        <strain evidence="15 16">Jin2</strain>
    </source>
</reference>
<keyword evidence="6 12" id="KW-0133">Cell shape</keyword>
<evidence type="ECO:0000256" key="2">
    <source>
        <dbReference type="ARBA" id="ARBA00005583"/>
    </source>
</evidence>
<dbReference type="GO" id="GO:0008360">
    <property type="term" value="P:regulation of cell shape"/>
    <property type="evidence" value="ECO:0007669"/>
    <property type="project" value="UniProtKB-KW"/>
</dbReference>
<gene>
    <name evidence="12" type="primary">mraY</name>
    <name evidence="15" type="ORF">JI742_13145</name>
</gene>
<dbReference type="HAMAP" id="MF_00038">
    <property type="entry name" value="MraY"/>
    <property type="match status" value="1"/>
</dbReference>
<feature type="transmembrane region" description="Helical" evidence="12">
    <location>
        <begin position="138"/>
        <end position="157"/>
    </location>
</feature>
<keyword evidence="16" id="KW-1185">Reference proteome</keyword>
<comment type="catalytic activity">
    <reaction evidence="12">
        <text>UDP-N-acetyl-alpha-D-muramoyl-L-alanyl-gamma-D-glutamyl-meso-2,6-diaminopimeloyl-D-alanyl-D-alanine + di-trans,octa-cis-undecaprenyl phosphate = di-trans,octa-cis-undecaprenyl diphospho-N-acetyl-alpha-D-muramoyl-L-alanyl-D-glutamyl-meso-2,6-diaminopimeloyl-D-alanyl-D-alanine + UMP</text>
        <dbReference type="Rhea" id="RHEA:28386"/>
        <dbReference type="ChEBI" id="CHEBI:57865"/>
        <dbReference type="ChEBI" id="CHEBI:60392"/>
        <dbReference type="ChEBI" id="CHEBI:61386"/>
        <dbReference type="ChEBI" id="CHEBI:61387"/>
        <dbReference type="EC" id="2.7.8.13"/>
    </reaction>
</comment>
<evidence type="ECO:0000256" key="1">
    <source>
        <dbReference type="ARBA" id="ARBA00004141"/>
    </source>
</evidence>
<comment type="caution">
    <text evidence="15">The sequence shown here is derived from an EMBL/GenBank/DDBJ whole genome shotgun (WGS) entry which is preliminary data.</text>
</comment>
<evidence type="ECO:0000256" key="11">
    <source>
        <dbReference type="ARBA" id="ARBA00023316"/>
    </source>
</evidence>
<feature type="transmembrane region" description="Helical" evidence="12">
    <location>
        <begin position="194"/>
        <end position="214"/>
    </location>
</feature>
<feature type="transmembrane region" description="Helical" evidence="12">
    <location>
        <begin position="290"/>
        <end position="311"/>
    </location>
</feature>
<keyword evidence="3 12" id="KW-0132">Cell division</keyword>